<dbReference type="PATRIC" id="fig|947033.5.peg.2368"/>
<dbReference type="InterPro" id="IPR023213">
    <property type="entry name" value="CAT-like_dom_sf"/>
</dbReference>
<dbReference type="PANTHER" id="PTHR28037:SF1">
    <property type="entry name" value="ALCOHOL O-ACETYLTRANSFERASE 1-RELATED"/>
    <property type="match status" value="1"/>
</dbReference>
<evidence type="ECO:0000256" key="10">
    <source>
        <dbReference type="ARBA" id="ARBA00032317"/>
    </source>
</evidence>
<comment type="catalytic activity">
    <reaction evidence="2">
        <text>2 a mycocerosyl-[mycocerosic acid synthase] + a phenolphthiocerol = a dimycocerosyl phenolphthiocerol + 2 holo-[mycocerosic acid synthase].</text>
        <dbReference type="EC" id="2.3.1.282"/>
    </reaction>
</comment>
<dbReference type="SUPFAM" id="SSF52777">
    <property type="entry name" value="CoA-dependent acyltransferases"/>
    <property type="match status" value="1"/>
</dbReference>
<dbReference type="Gene3D" id="3.30.559.30">
    <property type="entry name" value="Nonribosomal peptide synthetase, condensation domain"/>
    <property type="match status" value="1"/>
</dbReference>
<gene>
    <name evidence="13" type="ORF">Lste_2231</name>
</gene>
<dbReference type="InterPro" id="IPR031641">
    <property type="entry name" value="PapA_C"/>
</dbReference>
<dbReference type="EMBL" id="LNYY01000019">
    <property type="protein sequence ID" value="KTD69073.1"/>
    <property type="molecule type" value="Genomic_DNA"/>
</dbReference>
<evidence type="ECO:0000256" key="8">
    <source>
        <dbReference type="ARBA" id="ARBA00023315"/>
    </source>
</evidence>
<evidence type="ECO:0000256" key="4">
    <source>
        <dbReference type="ARBA" id="ARBA00006558"/>
    </source>
</evidence>
<evidence type="ECO:0000256" key="11">
    <source>
        <dbReference type="ARBA" id="ARBA00033407"/>
    </source>
</evidence>
<dbReference type="Proteomes" id="UP000054926">
    <property type="component" value="Unassembled WGS sequence"/>
</dbReference>
<dbReference type="GO" id="GO:0016746">
    <property type="term" value="F:acyltransferase activity"/>
    <property type="evidence" value="ECO:0007669"/>
    <property type="project" value="UniProtKB-KW"/>
</dbReference>
<evidence type="ECO:0000313" key="13">
    <source>
        <dbReference type="EMBL" id="KTD69073.1"/>
    </source>
</evidence>
<comment type="catalytic activity">
    <reaction evidence="1">
        <text>2 a mycocerosyl-[mycocerosic acid synthase] + a phthiocerol = a dimycocerosyl phthiocerol + 2 holo-[mycocerosic acid synthase].</text>
        <dbReference type="EC" id="2.3.1.282"/>
    </reaction>
</comment>
<evidence type="ECO:0000256" key="7">
    <source>
        <dbReference type="ARBA" id="ARBA00022679"/>
    </source>
</evidence>
<evidence type="ECO:0000256" key="1">
    <source>
        <dbReference type="ARBA" id="ARBA00000026"/>
    </source>
</evidence>
<dbReference type="InterPro" id="IPR052058">
    <property type="entry name" value="Alcohol_O-acetyltransferase"/>
</dbReference>
<evidence type="ECO:0000313" key="14">
    <source>
        <dbReference type="Proteomes" id="UP000054926"/>
    </source>
</evidence>
<evidence type="ECO:0000256" key="6">
    <source>
        <dbReference type="ARBA" id="ARBA00013449"/>
    </source>
</evidence>
<keyword evidence="14" id="KW-1185">Reference proteome</keyword>
<keyword evidence="7 13" id="KW-0808">Transferase</keyword>
<name>A0A0W0ZIY3_9GAMM</name>
<evidence type="ECO:0000259" key="12">
    <source>
        <dbReference type="Pfam" id="PF16911"/>
    </source>
</evidence>
<accession>A0A0W0ZIY3</accession>
<dbReference type="Gene3D" id="3.30.559.10">
    <property type="entry name" value="Chloramphenicol acetyltransferase-like domain"/>
    <property type="match status" value="1"/>
</dbReference>
<dbReference type="PANTHER" id="PTHR28037">
    <property type="entry name" value="ALCOHOL O-ACETYLTRANSFERASE 1-RELATED"/>
    <property type="match status" value="1"/>
</dbReference>
<reference evidence="13 14" key="1">
    <citation type="submission" date="2015-11" db="EMBL/GenBank/DDBJ databases">
        <title>Genomic analysis of 38 Legionella species identifies large and diverse effector repertoires.</title>
        <authorList>
            <person name="Burstein D."/>
            <person name="Amaro F."/>
            <person name="Zusman T."/>
            <person name="Lifshitz Z."/>
            <person name="Cohen O."/>
            <person name="Gilbert J.A."/>
            <person name="Pupko T."/>
            <person name="Shuman H.A."/>
            <person name="Segal G."/>
        </authorList>
    </citation>
    <scope>NUCLEOTIDE SEQUENCE [LARGE SCALE GENOMIC DNA]</scope>
    <source>
        <strain evidence="13 14">IMVS3376</strain>
    </source>
</reference>
<protein>
    <recommendedName>
        <fullName evidence="6">Phthiocerol/phthiodiolone dimycocerosyl transferase</fullName>
        <ecNumber evidence="5">2.3.1.282</ecNumber>
    </recommendedName>
    <alternativeName>
        <fullName evidence="11">Acyltransferase PapA5</fullName>
    </alternativeName>
    <alternativeName>
        <fullName evidence="9">Phthiocerol/phthiodiolone O-acyltransferase</fullName>
    </alternativeName>
    <alternativeName>
        <fullName evidence="10">Polyketide synthase-associated protein A5</fullName>
    </alternativeName>
</protein>
<dbReference type="EC" id="2.3.1.282" evidence="5"/>
<keyword evidence="8 13" id="KW-0012">Acyltransferase</keyword>
<sequence length="362" mass="40702">MKRKTSNNIPIQLIEHINSAEKRQAIIEHVLNSPLNREESLFKVVLLLPDTAQKITEQSQFELIITFHHAIVDVHACVLLLKNLLTSCNLLIQGSTINSPKNPKMEVAPPIESYIPPDIRRLNKQDLLNELQQTESAYNPRVLPIQSPDVSQSTLKCDVFVLELSREQTELIINKCKQNGATVQGALCAGHLLTIRRNLDHSKEQLMIACRSVIDLRSLVKPPIDPQTVSATTTGFIGYYKVSPGESLWDLAKEVVASIQENIQTNTVFKNLLIHKETIEKMDRPVAITVSNAGKIDLSQAYGNLKLINVNFNTSIFMPAPHLVVTTMENKMSLNYLFTKPWFTAEQIKILAEQSIERILSV</sequence>
<feature type="domain" description="Phthiocerol/phthiodiolone dimycocerosyl transferase C-terminal" evidence="12">
    <location>
        <begin position="162"/>
        <end position="325"/>
    </location>
</feature>
<evidence type="ECO:0000256" key="9">
    <source>
        <dbReference type="ARBA" id="ARBA00030465"/>
    </source>
</evidence>
<evidence type="ECO:0000256" key="5">
    <source>
        <dbReference type="ARBA" id="ARBA00012866"/>
    </source>
</evidence>
<comment type="caution">
    <text evidence="13">The sequence shown here is derived from an EMBL/GenBank/DDBJ whole genome shotgun (WGS) entry which is preliminary data.</text>
</comment>
<comment type="similarity">
    <text evidence="4">Belongs to the acyltransferase PapA5 family.</text>
</comment>
<dbReference type="RefSeq" id="WP_058511028.1">
    <property type="nucleotide sequence ID" value="NZ_LNYY01000019.1"/>
</dbReference>
<evidence type="ECO:0000256" key="3">
    <source>
        <dbReference type="ARBA" id="ARBA00001907"/>
    </source>
</evidence>
<comment type="catalytic activity">
    <reaction evidence="3">
        <text>2 a mycocerosyl-[mycocerosic acid synthase] + a phthiodiolone = a dimycocerosyl phthiodiolone + 2 holo-[mycocerosic acid synthase].</text>
        <dbReference type="EC" id="2.3.1.282"/>
    </reaction>
</comment>
<dbReference type="STRING" id="947033.Lste_2231"/>
<evidence type="ECO:0000256" key="2">
    <source>
        <dbReference type="ARBA" id="ARBA00000625"/>
    </source>
</evidence>
<proteinExistence type="inferred from homology"/>
<organism evidence="13 14">
    <name type="scientific">Legionella steelei</name>
    <dbReference type="NCBI Taxonomy" id="947033"/>
    <lineage>
        <taxon>Bacteria</taxon>
        <taxon>Pseudomonadati</taxon>
        <taxon>Pseudomonadota</taxon>
        <taxon>Gammaproteobacteria</taxon>
        <taxon>Legionellales</taxon>
        <taxon>Legionellaceae</taxon>
        <taxon>Legionella</taxon>
    </lineage>
</organism>
<dbReference type="Pfam" id="PF16911">
    <property type="entry name" value="PapA_C"/>
    <property type="match status" value="1"/>
</dbReference>
<dbReference type="AlphaFoldDB" id="A0A0W0ZIY3"/>